<evidence type="ECO:0000313" key="1">
    <source>
        <dbReference type="EMBL" id="SJN23104.1"/>
    </source>
</evidence>
<protein>
    <submittedName>
        <fullName evidence="1">Uncharacterized protein</fullName>
    </submittedName>
</protein>
<sequence length="131" mass="15057">MTPRIQAEPPYLPDRTYPGRDAESFSDLAQYFRKASRTLRLLATQLEKPTEPADEFTDATGENIRRAIAQTHEARRLWVEFVTRHQFRTQREVASLLSTADSPYDVDPNTVSPGLIYNLRYEPLSADQLTE</sequence>
<gene>
    <name evidence="1" type="ORF">FM104_03885</name>
</gene>
<keyword evidence="2" id="KW-1185">Reference proteome</keyword>
<proteinExistence type="predicted"/>
<reference evidence="1 2" key="1">
    <citation type="submission" date="2017-02" db="EMBL/GenBank/DDBJ databases">
        <authorList>
            <person name="Peterson S.W."/>
        </authorList>
    </citation>
    <scope>NUCLEOTIDE SEQUENCE [LARGE SCALE GENOMIC DNA]</scope>
    <source>
        <strain evidence="1 2">B Mb 05.01</strain>
    </source>
</reference>
<accession>A0A1R4ITR5</accession>
<dbReference type="RefSeq" id="WP_087130151.1">
    <property type="nucleotide sequence ID" value="NZ_FUKO01000012.1"/>
</dbReference>
<dbReference type="EMBL" id="FUKO01000012">
    <property type="protein sequence ID" value="SJN23104.1"/>
    <property type="molecule type" value="Genomic_DNA"/>
</dbReference>
<dbReference type="Proteomes" id="UP000196320">
    <property type="component" value="Unassembled WGS sequence"/>
</dbReference>
<dbReference type="AlphaFoldDB" id="A0A1R4ITR5"/>
<organism evidence="1 2">
    <name type="scientific">Microbacterium esteraromaticum</name>
    <dbReference type="NCBI Taxonomy" id="57043"/>
    <lineage>
        <taxon>Bacteria</taxon>
        <taxon>Bacillati</taxon>
        <taxon>Actinomycetota</taxon>
        <taxon>Actinomycetes</taxon>
        <taxon>Micrococcales</taxon>
        <taxon>Microbacteriaceae</taxon>
        <taxon>Microbacterium</taxon>
    </lineage>
</organism>
<evidence type="ECO:0000313" key="2">
    <source>
        <dbReference type="Proteomes" id="UP000196320"/>
    </source>
</evidence>
<name>A0A1R4ITR5_9MICO</name>